<dbReference type="GO" id="GO:0046930">
    <property type="term" value="C:pore complex"/>
    <property type="evidence" value="ECO:0007669"/>
    <property type="project" value="UniProtKB-KW"/>
</dbReference>
<dbReference type="InterPro" id="IPR033900">
    <property type="entry name" value="Gram_neg_porin_domain"/>
</dbReference>
<name>A0A1G6QSN5_9BURK</name>
<dbReference type="GO" id="GO:0015288">
    <property type="term" value="F:porin activity"/>
    <property type="evidence" value="ECO:0007669"/>
    <property type="project" value="UniProtKB-KW"/>
</dbReference>
<gene>
    <name evidence="13" type="ORF">SAMN05421548_11293</name>
</gene>
<sequence length="407" mass="42264">MKNSRRAVVAPVVLTAMMAGTAHAQSSVTLYGVVDEGLEYVSNVKTGAGGKSLFQLDSVSGLQGSRWGLRGAEDLGGGLKAIFTLENGFDLNSGKLGQGGALFGRQAYVGLSSNSFGAVTLGRQYDSVVDYVEAYVAAAQWASHRAAHPGDLDNLNNSVRTDNAVKYASPNFGGFTFGGLYSFGGQPGSMSRNQVYSLGASYSGGPVSLGVGYLNVRNPNVSYFGDNPNGGGVTTNNVSAATNPVFSGYSSARTYEVIAAGGAYTFGSATLGVTYSNIRFSNLGDTAASGPNPLHYTGNATFNNFEVNAKYQITPSLVAGFAYDYTKGNAVTSTDPSVHNTGVTYHQFALGTDYNLSKRTDVYLLGIYQKASGVDSTGNEAVASLPNVTAAAGNHAALIRGGLRVKF</sequence>
<evidence type="ECO:0000256" key="11">
    <source>
        <dbReference type="SAM" id="SignalP"/>
    </source>
</evidence>
<evidence type="ECO:0000259" key="12">
    <source>
        <dbReference type="Pfam" id="PF13609"/>
    </source>
</evidence>
<dbReference type="AlphaFoldDB" id="A0A1G6QSN5"/>
<feature type="domain" description="Porin" evidence="12">
    <location>
        <begin position="13"/>
        <end position="364"/>
    </location>
</feature>
<dbReference type="PRINTS" id="PR00182">
    <property type="entry name" value="ECOLNEIPORIN"/>
</dbReference>
<evidence type="ECO:0000256" key="5">
    <source>
        <dbReference type="ARBA" id="ARBA00022692"/>
    </source>
</evidence>
<keyword evidence="10" id="KW-0998">Cell outer membrane</keyword>
<evidence type="ECO:0000256" key="2">
    <source>
        <dbReference type="ARBA" id="ARBA00011233"/>
    </source>
</evidence>
<evidence type="ECO:0000256" key="7">
    <source>
        <dbReference type="ARBA" id="ARBA00023065"/>
    </source>
</evidence>
<dbReference type="GO" id="GO:0034220">
    <property type="term" value="P:monoatomic ion transmembrane transport"/>
    <property type="evidence" value="ECO:0007669"/>
    <property type="project" value="InterPro"/>
</dbReference>
<dbReference type="PANTHER" id="PTHR34501:SF9">
    <property type="entry name" value="MAJOR OUTER MEMBRANE PROTEIN P.IA"/>
    <property type="match status" value="1"/>
</dbReference>
<evidence type="ECO:0000256" key="10">
    <source>
        <dbReference type="ARBA" id="ARBA00023237"/>
    </source>
</evidence>
<dbReference type="InterPro" id="IPR002299">
    <property type="entry name" value="Porin_Neis"/>
</dbReference>
<dbReference type="Pfam" id="PF13609">
    <property type="entry name" value="Porin_4"/>
    <property type="match status" value="1"/>
</dbReference>
<proteinExistence type="predicted"/>
<protein>
    <submittedName>
        <fullName evidence="13">Outer membrane protein (Porin)</fullName>
    </submittedName>
</protein>
<keyword evidence="9" id="KW-0472">Membrane</keyword>
<accession>A0A1G6QSN5</accession>
<dbReference type="InterPro" id="IPR023614">
    <property type="entry name" value="Porin_dom_sf"/>
</dbReference>
<dbReference type="PRINTS" id="PR00184">
    <property type="entry name" value="NEISSPPORIN"/>
</dbReference>
<keyword evidence="7" id="KW-0406">Ion transport</keyword>
<evidence type="ECO:0000313" key="14">
    <source>
        <dbReference type="Proteomes" id="UP000198908"/>
    </source>
</evidence>
<keyword evidence="5" id="KW-0812">Transmembrane</keyword>
<dbReference type="EMBL" id="FMYQ01000012">
    <property type="protein sequence ID" value="SDC95311.1"/>
    <property type="molecule type" value="Genomic_DNA"/>
</dbReference>
<evidence type="ECO:0000256" key="1">
    <source>
        <dbReference type="ARBA" id="ARBA00004571"/>
    </source>
</evidence>
<dbReference type="InterPro" id="IPR001702">
    <property type="entry name" value="Porin_Gram-ve"/>
</dbReference>
<dbReference type="CDD" id="cd00342">
    <property type="entry name" value="gram_neg_porins"/>
    <property type="match status" value="1"/>
</dbReference>
<dbReference type="OrthoDB" id="8982743at2"/>
<dbReference type="RefSeq" id="WP_091997781.1">
    <property type="nucleotide sequence ID" value="NZ_FMYQ01000012.1"/>
</dbReference>
<keyword evidence="14" id="KW-1185">Reference proteome</keyword>
<comment type="subcellular location">
    <subcellularLocation>
        <location evidence="1">Cell outer membrane</location>
        <topology evidence="1">Multi-pass membrane protein</topology>
    </subcellularLocation>
</comment>
<evidence type="ECO:0000256" key="9">
    <source>
        <dbReference type="ARBA" id="ARBA00023136"/>
    </source>
</evidence>
<keyword evidence="4" id="KW-1134">Transmembrane beta strand</keyword>
<comment type="subunit">
    <text evidence="2">Homotrimer.</text>
</comment>
<dbReference type="SUPFAM" id="SSF56935">
    <property type="entry name" value="Porins"/>
    <property type="match status" value="1"/>
</dbReference>
<evidence type="ECO:0000256" key="6">
    <source>
        <dbReference type="ARBA" id="ARBA00022729"/>
    </source>
</evidence>
<organism evidence="13 14">
    <name type="scientific">Paraburkholderia lycopersici</name>
    <dbReference type="NCBI Taxonomy" id="416944"/>
    <lineage>
        <taxon>Bacteria</taxon>
        <taxon>Pseudomonadati</taxon>
        <taxon>Pseudomonadota</taxon>
        <taxon>Betaproteobacteria</taxon>
        <taxon>Burkholderiales</taxon>
        <taxon>Burkholderiaceae</taxon>
        <taxon>Paraburkholderia</taxon>
    </lineage>
</organism>
<keyword evidence="6 11" id="KW-0732">Signal</keyword>
<dbReference type="GO" id="GO:0009279">
    <property type="term" value="C:cell outer membrane"/>
    <property type="evidence" value="ECO:0007669"/>
    <property type="project" value="UniProtKB-SubCell"/>
</dbReference>
<reference evidence="14" key="1">
    <citation type="submission" date="2016-09" db="EMBL/GenBank/DDBJ databases">
        <authorList>
            <person name="Varghese N."/>
            <person name="Submissions S."/>
        </authorList>
    </citation>
    <scope>NUCLEOTIDE SEQUENCE [LARGE SCALE GENOMIC DNA]</scope>
    <source>
        <strain evidence="14">TNe-862</strain>
    </source>
</reference>
<evidence type="ECO:0000256" key="8">
    <source>
        <dbReference type="ARBA" id="ARBA00023114"/>
    </source>
</evidence>
<dbReference type="STRING" id="416944.SAMN05421548_11293"/>
<keyword evidence="8" id="KW-0626">Porin</keyword>
<dbReference type="PANTHER" id="PTHR34501">
    <property type="entry name" value="PROTEIN YDDL-RELATED"/>
    <property type="match status" value="1"/>
</dbReference>
<keyword evidence="3" id="KW-0813">Transport</keyword>
<evidence type="ECO:0000313" key="13">
    <source>
        <dbReference type="EMBL" id="SDC95311.1"/>
    </source>
</evidence>
<dbReference type="Gene3D" id="2.40.160.10">
    <property type="entry name" value="Porin"/>
    <property type="match status" value="1"/>
</dbReference>
<evidence type="ECO:0000256" key="3">
    <source>
        <dbReference type="ARBA" id="ARBA00022448"/>
    </source>
</evidence>
<dbReference type="Proteomes" id="UP000198908">
    <property type="component" value="Unassembled WGS sequence"/>
</dbReference>
<dbReference type="InterPro" id="IPR050298">
    <property type="entry name" value="Gram-neg_bact_OMP"/>
</dbReference>
<feature type="signal peptide" evidence="11">
    <location>
        <begin position="1"/>
        <end position="24"/>
    </location>
</feature>
<feature type="chain" id="PRO_5011695131" evidence="11">
    <location>
        <begin position="25"/>
        <end position="407"/>
    </location>
</feature>
<evidence type="ECO:0000256" key="4">
    <source>
        <dbReference type="ARBA" id="ARBA00022452"/>
    </source>
</evidence>